<reference evidence="1 2" key="1">
    <citation type="journal article" date="2018" name="Sci. Rep.">
        <title>Genomic signatures of local adaptation to the degree of environmental predictability in rotifers.</title>
        <authorList>
            <person name="Franch-Gras L."/>
            <person name="Hahn C."/>
            <person name="Garcia-Roger E.M."/>
            <person name="Carmona M.J."/>
            <person name="Serra M."/>
            <person name="Gomez A."/>
        </authorList>
    </citation>
    <scope>NUCLEOTIDE SEQUENCE [LARGE SCALE GENOMIC DNA]</scope>
    <source>
        <strain evidence="1">HYR1</strain>
    </source>
</reference>
<dbReference type="Proteomes" id="UP000276133">
    <property type="component" value="Unassembled WGS sequence"/>
</dbReference>
<protein>
    <recommendedName>
        <fullName evidence="3">MULE transposase domain-containing protein</fullName>
    </recommendedName>
</protein>
<dbReference type="OrthoDB" id="6765568at2759"/>
<gene>
    <name evidence="1" type="ORF">BpHYR1_009221</name>
</gene>
<evidence type="ECO:0000313" key="1">
    <source>
        <dbReference type="EMBL" id="RNA06718.1"/>
    </source>
</evidence>
<keyword evidence="2" id="KW-1185">Reference proteome</keyword>
<evidence type="ECO:0008006" key="3">
    <source>
        <dbReference type="Google" id="ProtNLM"/>
    </source>
</evidence>
<comment type="caution">
    <text evidence="1">The sequence shown here is derived from an EMBL/GenBank/DDBJ whole genome shotgun (WGS) entry which is preliminary data.</text>
</comment>
<name>A0A3M7Q6Z1_BRAPC</name>
<sequence>MKNLPLVIALLPDKLQTTYTKVFEVLKAKLSELPISVTCDYEVVVINSIEEVFPDADIFGYFIHFKKSLWRHIQLEGLVVEYCDLSNGNNQVRLNCKLVACLAFLPPDDVIGAFVMLKKQTLAELNKFYRYFEDNYIGARGKGKSLVRKEPRFPINLWNCYSRTKSGLPRTTNNLEGWHNALQSSIRTHPHLLSLIDSLKLEQSNTENLFIQLSCGRRIVNDSKKFCFDKIKKNYEIIFFGIFEIFKIILARIKAIYETPRLIVYHRPSFYNDKYEEL</sequence>
<dbReference type="EMBL" id="REGN01007301">
    <property type="protein sequence ID" value="RNA06718.1"/>
    <property type="molecule type" value="Genomic_DNA"/>
</dbReference>
<evidence type="ECO:0000313" key="2">
    <source>
        <dbReference type="Proteomes" id="UP000276133"/>
    </source>
</evidence>
<accession>A0A3M7Q6Z1</accession>
<dbReference type="AlphaFoldDB" id="A0A3M7Q6Z1"/>
<proteinExistence type="predicted"/>
<organism evidence="1 2">
    <name type="scientific">Brachionus plicatilis</name>
    <name type="common">Marine rotifer</name>
    <name type="synonym">Brachionus muelleri</name>
    <dbReference type="NCBI Taxonomy" id="10195"/>
    <lineage>
        <taxon>Eukaryota</taxon>
        <taxon>Metazoa</taxon>
        <taxon>Spiralia</taxon>
        <taxon>Gnathifera</taxon>
        <taxon>Rotifera</taxon>
        <taxon>Eurotatoria</taxon>
        <taxon>Monogononta</taxon>
        <taxon>Pseudotrocha</taxon>
        <taxon>Ploima</taxon>
        <taxon>Brachionidae</taxon>
        <taxon>Brachionus</taxon>
    </lineage>
</organism>